<dbReference type="Proteomes" id="UP001596417">
    <property type="component" value="Unassembled WGS sequence"/>
</dbReference>
<dbReference type="EMBL" id="JBHTAX010000001">
    <property type="protein sequence ID" value="MFC7189562.1"/>
    <property type="molecule type" value="Genomic_DNA"/>
</dbReference>
<gene>
    <name evidence="2" type="ORF">ACFQL7_06645</name>
</gene>
<organism evidence="2 3">
    <name type="scientific">Halocatena marina</name>
    <dbReference type="NCBI Taxonomy" id="2934937"/>
    <lineage>
        <taxon>Archaea</taxon>
        <taxon>Methanobacteriati</taxon>
        <taxon>Methanobacteriota</taxon>
        <taxon>Stenosarchaea group</taxon>
        <taxon>Halobacteria</taxon>
        <taxon>Halobacteriales</taxon>
        <taxon>Natronomonadaceae</taxon>
        <taxon>Halocatena</taxon>
    </lineage>
</organism>
<keyword evidence="3" id="KW-1185">Reference proteome</keyword>
<dbReference type="AlphaFoldDB" id="A0ABD5YKY4"/>
<sequence>MYDHNEEGDLSTEITAAVADAEDTSVTTITTSPLFEVVDIFALEELFFGHSVGESTRDCDGQVQFCYRGFRVTVTSAGRITVAEPVREDTSAE</sequence>
<dbReference type="GeneID" id="76199125"/>
<dbReference type="InterPro" id="IPR040624">
    <property type="entry name" value="HalOD1"/>
</dbReference>
<reference evidence="2 3" key="1">
    <citation type="journal article" date="2019" name="Int. J. Syst. Evol. Microbiol.">
        <title>The Global Catalogue of Microorganisms (GCM) 10K type strain sequencing project: providing services to taxonomists for standard genome sequencing and annotation.</title>
        <authorList>
            <consortium name="The Broad Institute Genomics Platform"/>
            <consortium name="The Broad Institute Genome Sequencing Center for Infectious Disease"/>
            <person name="Wu L."/>
            <person name="Ma J."/>
        </authorList>
    </citation>
    <scope>NUCLEOTIDE SEQUENCE [LARGE SCALE GENOMIC DNA]</scope>
    <source>
        <strain evidence="2 3">RDMS1</strain>
    </source>
</reference>
<dbReference type="Pfam" id="PF18545">
    <property type="entry name" value="HalOD1"/>
    <property type="match status" value="1"/>
</dbReference>
<protein>
    <submittedName>
        <fullName evidence="2">HalOD1 output domain-containing protein</fullName>
    </submittedName>
</protein>
<accession>A0ABD5YKY4</accession>
<evidence type="ECO:0000313" key="2">
    <source>
        <dbReference type="EMBL" id="MFC7189562.1"/>
    </source>
</evidence>
<proteinExistence type="predicted"/>
<feature type="domain" description="Halobacterial output" evidence="1">
    <location>
        <begin position="9"/>
        <end position="83"/>
    </location>
</feature>
<name>A0ABD5YKY4_9EURY</name>
<comment type="caution">
    <text evidence="2">The sequence shown here is derived from an EMBL/GenBank/DDBJ whole genome shotgun (WGS) entry which is preliminary data.</text>
</comment>
<evidence type="ECO:0000313" key="3">
    <source>
        <dbReference type="Proteomes" id="UP001596417"/>
    </source>
</evidence>
<dbReference type="RefSeq" id="WP_264554894.1">
    <property type="nucleotide sequence ID" value="NZ_CP109979.1"/>
</dbReference>
<evidence type="ECO:0000259" key="1">
    <source>
        <dbReference type="Pfam" id="PF18545"/>
    </source>
</evidence>